<reference evidence="1 2" key="1">
    <citation type="submission" date="2024-01" db="EMBL/GenBank/DDBJ databases">
        <title>The genomes of 5 underutilized Papilionoideae crops provide insights into root nodulation and disease resistance.</title>
        <authorList>
            <person name="Yuan L."/>
        </authorList>
    </citation>
    <scope>NUCLEOTIDE SEQUENCE [LARGE SCALE GENOMIC DNA]</scope>
    <source>
        <strain evidence="1">LY-2023</strain>
        <tissue evidence="1">Leaf</tissue>
    </source>
</reference>
<dbReference type="AlphaFoldDB" id="A0AAN9K7N5"/>
<organism evidence="1 2">
    <name type="scientific">Clitoria ternatea</name>
    <name type="common">Butterfly pea</name>
    <dbReference type="NCBI Taxonomy" id="43366"/>
    <lineage>
        <taxon>Eukaryota</taxon>
        <taxon>Viridiplantae</taxon>
        <taxon>Streptophyta</taxon>
        <taxon>Embryophyta</taxon>
        <taxon>Tracheophyta</taxon>
        <taxon>Spermatophyta</taxon>
        <taxon>Magnoliopsida</taxon>
        <taxon>eudicotyledons</taxon>
        <taxon>Gunneridae</taxon>
        <taxon>Pentapetalae</taxon>
        <taxon>rosids</taxon>
        <taxon>fabids</taxon>
        <taxon>Fabales</taxon>
        <taxon>Fabaceae</taxon>
        <taxon>Papilionoideae</taxon>
        <taxon>50 kb inversion clade</taxon>
        <taxon>NPAAA clade</taxon>
        <taxon>indigoferoid/millettioid clade</taxon>
        <taxon>Phaseoleae</taxon>
        <taxon>Clitoria</taxon>
    </lineage>
</organism>
<keyword evidence="2" id="KW-1185">Reference proteome</keyword>
<dbReference type="PANTHER" id="PTHR33265:SF52">
    <property type="entry name" value="DUF761 DOMAIN PROTEIN"/>
    <property type="match status" value="1"/>
</dbReference>
<comment type="caution">
    <text evidence="1">The sequence shown here is derived from an EMBL/GenBank/DDBJ whole genome shotgun (WGS) entry which is preliminary data.</text>
</comment>
<evidence type="ECO:0000313" key="2">
    <source>
        <dbReference type="Proteomes" id="UP001359559"/>
    </source>
</evidence>
<evidence type="ECO:0000313" key="1">
    <source>
        <dbReference type="EMBL" id="KAK7311759.1"/>
    </source>
</evidence>
<dbReference type="EMBL" id="JAYKXN010000002">
    <property type="protein sequence ID" value="KAK7311759.1"/>
    <property type="molecule type" value="Genomic_DNA"/>
</dbReference>
<sequence>MKLRTDNYLPNVTDITCMDPNRAPVLAEVCKTLRLLGIIIQNGVYKSKVVHDVQHVMKRGKNIGKALNHAMLRHHEALTCRPRDAHVSPLEYQFSCSGSPPRLSQRKMSPSHRAVRLCRGAESDAVVGHYVPIERRVKMGGTMLKDRVEKDFHVDEAAEEFIARFYRDLRVQKWLDQCYW</sequence>
<gene>
    <name evidence="1" type="ORF">RJT34_10096</name>
</gene>
<accession>A0AAN9K7N5</accession>
<dbReference type="Pfam" id="PF05553">
    <property type="entry name" value="DUF761"/>
    <property type="match status" value="1"/>
</dbReference>
<protein>
    <submittedName>
        <fullName evidence="1">Uncharacterized protein</fullName>
    </submittedName>
</protein>
<dbReference type="InterPro" id="IPR008480">
    <property type="entry name" value="DUF761_pln"/>
</dbReference>
<dbReference type="Proteomes" id="UP001359559">
    <property type="component" value="Unassembled WGS sequence"/>
</dbReference>
<proteinExistence type="predicted"/>
<name>A0AAN9K7N5_CLITE</name>
<dbReference type="PANTHER" id="PTHR33265">
    <property type="entry name" value="AVR9/CF-9 RAPIDLY ELICITED PROTEIN-RELATED"/>
    <property type="match status" value="1"/>
</dbReference>